<dbReference type="Gene3D" id="1.10.150.110">
    <property type="entry name" value="DNA polymerase beta, N-terminal domain-like"/>
    <property type="match status" value="1"/>
</dbReference>
<sequence length="138" mass="15707">MAKENKNLSVNRVVGDLLYTIASCYRYLGNEYRVKVMDYSAAARFVHGLDIDILLFAERPAGLNKLKDMDENIAQEIVEYLKTGKINTFEKLKKKVPVGLLDLMDVNGFGPNTLKIIYEQLHVNNREELIKAASSLRE</sequence>
<dbReference type="SUPFAM" id="SSF47802">
    <property type="entry name" value="DNA polymerase beta, N-terminal domain-like"/>
    <property type="match status" value="1"/>
</dbReference>
<organism evidence="1 2">
    <name type="scientific">Niastella koreensis</name>
    <dbReference type="NCBI Taxonomy" id="354356"/>
    <lineage>
        <taxon>Bacteria</taxon>
        <taxon>Pseudomonadati</taxon>
        <taxon>Bacteroidota</taxon>
        <taxon>Chitinophagia</taxon>
        <taxon>Chitinophagales</taxon>
        <taxon>Chitinophagaceae</taxon>
        <taxon>Niastella</taxon>
    </lineage>
</organism>
<evidence type="ECO:0000313" key="2">
    <source>
        <dbReference type="Proteomes" id="UP000192277"/>
    </source>
</evidence>
<evidence type="ECO:0000313" key="1">
    <source>
        <dbReference type="EMBL" id="OQP52933.1"/>
    </source>
</evidence>
<gene>
    <name evidence="1" type="ORF">A4D02_21220</name>
</gene>
<proteinExistence type="predicted"/>
<accession>A0ABX3P141</accession>
<comment type="caution">
    <text evidence="1">The sequence shown here is derived from an EMBL/GenBank/DDBJ whole genome shotgun (WGS) entry which is preliminary data.</text>
</comment>
<keyword evidence="2" id="KW-1185">Reference proteome</keyword>
<dbReference type="Gene3D" id="1.10.150.20">
    <property type="entry name" value="5' to 3' exonuclease, C-terminal subdomain"/>
    <property type="match status" value="1"/>
</dbReference>
<dbReference type="RefSeq" id="WP_041346637.1">
    <property type="nucleotide sequence ID" value="NZ_LWBO01000003.1"/>
</dbReference>
<name>A0ABX3P141_9BACT</name>
<dbReference type="Proteomes" id="UP000192277">
    <property type="component" value="Unassembled WGS sequence"/>
</dbReference>
<dbReference type="EMBL" id="LWBO01000003">
    <property type="protein sequence ID" value="OQP52933.1"/>
    <property type="molecule type" value="Genomic_DNA"/>
</dbReference>
<dbReference type="InterPro" id="IPR027421">
    <property type="entry name" value="DNA_pol_lamdba_lyase_dom_sf"/>
</dbReference>
<protein>
    <submittedName>
        <fullName evidence="1">Uncharacterized protein</fullName>
    </submittedName>
</protein>
<reference evidence="1 2" key="1">
    <citation type="submission" date="2016-04" db="EMBL/GenBank/DDBJ databases">
        <authorList>
            <person name="Chen L."/>
            <person name="Zhuang W."/>
            <person name="Wang G."/>
        </authorList>
    </citation>
    <scope>NUCLEOTIDE SEQUENCE [LARGE SCALE GENOMIC DNA]</scope>
    <source>
        <strain evidence="2">GR20</strain>
    </source>
</reference>